<accession>A0A9X6B2X7</accession>
<evidence type="ECO:0000313" key="2">
    <source>
        <dbReference type="Proteomes" id="UP000190641"/>
    </source>
</evidence>
<proteinExistence type="predicted"/>
<sequence length="158" mass="18721">MRKKMESIPLSFLSNQCIYQRNKWNRDKIIKKLQMLYKQRADISDSALQKKHTDLYSAIFRIFGKGGHRKAILEANLPYKHIRKKVACRNWDEEFIIQSLQVLYKLEVDISSSNLKKNYNNLYEEIRKLFKNRGGHRAAVELSGIDYLLVRKKTGPKF</sequence>
<dbReference type="RefSeq" id="WP_078187981.1">
    <property type="nucleotide sequence ID" value="NZ_CP090082.1"/>
</dbReference>
<dbReference type="AlphaFoldDB" id="A0A9X6B2X7"/>
<name>A0A9X6B2X7_BACCE</name>
<dbReference type="EMBL" id="MUAU01000245">
    <property type="protein sequence ID" value="OOR71187.1"/>
    <property type="molecule type" value="Genomic_DNA"/>
</dbReference>
<protein>
    <submittedName>
        <fullName evidence="1">Uncharacterized protein</fullName>
    </submittedName>
</protein>
<organism evidence="1 2">
    <name type="scientific">Bacillus cereus</name>
    <dbReference type="NCBI Taxonomy" id="1396"/>
    <lineage>
        <taxon>Bacteria</taxon>
        <taxon>Bacillati</taxon>
        <taxon>Bacillota</taxon>
        <taxon>Bacilli</taxon>
        <taxon>Bacillales</taxon>
        <taxon>Bacillaceae</taxon>
        <taxon>Bacillus</taxon>
        <taxon>Bacillus cereus group</taxon>
    </lineage>
</organism>
<reference evidence="1 2" key="1">
    <citation type="submission" date="2017-01" db="EMBL/GenBank/DDBJ databases">
        <title>Bacillus cereus isolates.</title>
        <authorList>
            <person name="Beno S.M."/>
        </authorList>
    </citation>
    <scope>NUCLEOTIDE SEQUENCE [LARGE SCALE GENOMIC DNA]</scope>
    <source>
        <strain evidence="1 2">FSL K6-1030</strain>
    </source>
</reference>
<evidence type="ECO:0000313" key="1">
    <source>
        <dbReference type="EMBL" id="OOR71187.1"/>
    </source>
</evidence>
<gene>
    <name evidence="1" type="ORF">BLX06_32170</name>
</gene>
<dbReference type="Proteomes" id="UP000190641">
    <property type="component" value="Unassembled WGS sequence"/>
</dbReference>
<comment type="caution">
    <text evidence="1">The sequence shown here is derived from an EMBL/GenBank/DDBJ whole genome shotgun (WGS) entry which is preliminary data.</text>
</comment>